<comment type="caution">
    <text evidence="4">The sequence shown here is derived from an EMBL/GenBank/DDBJ whole genome shotgun (WGS) entry which is preliminary data.</text>
</comment>
<dbReference type="RefSeq" id="WP_344103974.1">
    <property type="nucleotide sequence ID" value="NZ_BAAANL010000005.1"/>
</dbReference>
<evidence type="ECO:0000313" key="4">
    <source>
        <dbReference type="EMBL" id="GAA1868058.1"/>
    </source>
</evidence>
<feature type="compositionally biased region" description="Basic and acidic residues" evidence="1">
    <location>
        <begin position="421"/>
        <end position="430"/>
    </location>
</feature>
<dbReference type="InterPro" id="IPR004843">
    <property type="entry name" value="Calcineurin-like_PHP"/>
</dbReference>
<evidence type="ECO:0000256" key="2">
    <source>
        <dbReference type="SAM" id="Phobius"/>
    </source>
</evidence>
<feature type="transmembrane region" description="Helical" evidence="2">
    <location>
        <begin position="129"/>
        <end position="151"/>
    </location>
</feature>
<feature type="region of interest" description="Disordered" evidence="1">
    <location>
        <begin position="409"/>
        <end position="430"/>
    </location>
</feature>
<evidence type="ECO:0000259" key="3">
    <source>
        <dbReference type="Pfam" id="PF00149"/>
    </source>
</evidence>
<organism evidence="4 5">
    <name type="scientific">Myceligenerans crystallogenes</name>
    <dbReference type="NCBI Taxonomy" id="316335"/>
    <lineage>
        <taxon>Bacteria</taxon>
        <taxon>Bacillati</taxon>
        <taxon>Actinomycetota</taxon>
        <taxon>Actinomycetes</taxon>
        <taxon>Micrococcales</taxon>
        <taxon>Promicromonosporaceae</taxon>
        <taxon>Myceligenerans</taxon>
    </lineage>
</organism>
<gene>
    <name evidence="4" type="ORF">GCM10009751_28230</name>
</gene>
<keyword evidence="2" id="KW-0472">Membrane</keyword>
<feature type="transmembrane region" description="Helical" evidence="2">
    <location>
        <begin position="12"/>
        <end position="30"/>
    </location>
</feature>
<protein>
    <recommendedName>
        <fullName evidence="3">Calcineurin-like phosphoesterase domain-containing protein</fullName>
    </recommendedName>
</protein>
<dbReference type="Pfam" id="PF00149">
    <property type="entry name" value="Metallophos"/>
    <property type="match status" value="1"/>
</dbReference>
<dbReference type="PROSITE" id="PS51257">
    <property type="entry name" value="PROKAR_LIPOPROTEIN"/>
    <property type="match status" value="1"/>
</dbReference>
<proteinExistence type="predicted"/>
<feature type="region of interest" description="Disordered" evidence="1">
    <location>
        <begin position="546"/>
        <end position="566"/>
    </location>
</feature>
<sequence>MAQQERKSPPRWARWGVAVVAVVLACAFFGTTTARAELSLGPHQALYEVTGDPHLVIDLGPLGRIVADTPLPLGLGVSITVHEIPADLTAVDAPRTLDALSRDLDSYLQFFDSPEQTVATAAQALVQDAAVRTVVAFGVVVCLFLAVRAVLGARRRGELAALLAPRTWQLTGAAALVVVIWVTSTGSTPVRRAPDYADSTVFAGTALEGAALTGRLAGVIDTYSGQLAGLYRSNSGYYLIANENLTDAWDAADMRELDQLARLEEARGEGAAGGRRGPGQDRSGPGPGETAGPSPVPAPSPPPDTVTVLVVSDLHCNTGMTPLVRTAVRRSGAELVLNAGDTTINGTDVENVCVDSFATAVPDDVPFVVSDGNHDSQLTSAAERSQGQIVLGGGVVEVAGLRILGDRDPMETRIGGGTTSPRKETSAQAGERLRDVACEEQQGAGKIDLLLVHTPAVGGPGLQSGCVPFQLSGHMHRRIGPEQVGYGVRYVNSTTGGASLGRLSVGPLQYPAAMSVLRFSTVSRTFVQVREIVVAPDRAVTVGDWEPVPQPAPLPIDGREGRAGPR</sequence>
<reference evidence="4 5" key="1">
    <citation type="journal article" date="2019" name="Int. J. Syst. Evol. Microbiol.">
        <title>The Global Catalogue of Microorganisms (GCM) 10K type strain sequencing project: providing services to taxonomists for standard genome sequencing and annotation.</title>
        <authorList>
            <consortium name="The Broad Institute Genomics Platform"/>
            <consortium name="The Broad Institute Genome Sequencing Center for Infectious Disease"/>
            <person name="Wu L."/>
            <person name="Ma J."/>
        </authorList>
    </citation>
    <scope>NUCLEOTIDE SEQUENCE [LARGE SCALE GENOMIC DNA]</scope>
    <source>
        <strain evidence="4 5">JCM 14326</strain>
    </source>
</reference>
<dbReference type="Proteomes" id="UP001501094">
    <property type="component" value="Unassembled WGS sequence"/>
</dbReference>
<keyword evidence="2" id="KW-1133">Transmembrane helix</keyword>
<accession>A0ABN2NJF8</accession>
<feature type="domain" description="Calcineurin-like phosphoesterase" evidence="3">
    <location>
        <begin position="307"/>
        <end position="476"/>
    </location>
</feature>
<feature type="transmembrane region" description="Helical" evidence="2">
    <location>
        <begin position="163"/>
        <end position="182"/>
    </location>
</feature>
<keyword evidence="5" id="KW-1185">Reference proteome</keyword>
<name>A0ABN2NJF8_9MICO</name>
<evidence type="ECO:0000313" key="5">
    <source>
        <dbReference type="Proteomes" id="UP001501094"/>
    </source>
</evidence>
<feature type="compositionally biased region" description="Basic and acidic residues" evidence="1">
    <location>
        <begin position="557"/>
        <end position="566"/>
    </location>
</feature>
<feature type="compositionally biased region" description="Pro residues" evidence="1">
    <location>
        <begin position="294"/>
        <end position="304"/>
    </location>
</feature>
<feature type="region of interest" description="Disordered" evidence="1">
    <location>
        <begin position="267"/>
        <end position="304"/>
    </location>
</feature>
<evidence type="ECO:0000256" key="1">
    <source>
        <dbReference type="SAM" id="MobiDB-lite"/>
    </source>
</evidence>
<dbReference type="SUPFAM" id="SSF56300">
    <property type="entry name" value="Metallo-dependent phosphatases"/>
    <property type="match status" value="1"/>
</dbReference>
<dbReference type="InterPro" id="IPR029052">
    <property type="entry name" value="Metallo-depent_PP-like"/>
</dbReference>
<dbReference type="Gene3D" id="3.60.21.10">
    <property type="match status" value="1"/>
</dbReference>
<keyword evidence="2" id="KW-0812">Transmembrane</keyword>
<dbReference type="EMBL" id="BAAANL010000005">
    <property type="protein sequence ID" value="GAA1868058.1"/>
    <property type="molecule type" value="Genomic_DNA"/>
</dbReference>